<evidence type="ECO:0000256" key="5">
    <source>
        <dbReference type="ARBA" id="ARBA00022490"/>
    </source>
</evidence>
<keyword evidence="8" id="KW-0732">Signal</keyword>
<evidence type="ECO:0000256" key="18">
    <source>
        <dbReference type="SAM" id="MobiDB-lite"/>
    </source>
</evidence>
<dbReference type="FunFam" id="3.40.850.10:FF:000029">
    <property type="entry name" value="Kinesin-like protein KIF17"/>
    <property type="match status" value="1"/>
</dbReference>
<evidence type="ECO:0000256" key="6">
    <source>
        <dbReference type="ARBA" id="ARBA00022525"/>
    </source>
</evidence>
<dbReference type="SMART" id="SM00129">
    <property type="entry name" value="KISc"/>
    <property type="match status" value="1"/>
</dbReference>
<keyword evidence="14" id="KW-0206">Cytoskeleton</keyword>
<keyword evidence="6" id="KW-0964">Secreted</keyword>
<dbReference type="InterPro" id="IPR001752">
    <property type="entry name" value="Kinesin_motor_dom"/>
</dbReference>
<keyword evidence="10 15" id="KW-0067">ATP-binding</keyword>
<evidence type="ECO:0000256" key="10">
    <source>
        <dbReference type="ARBA" id="ARBA00022840"/>
    </source>
</evidence>
<dbReference type="GO" id="GO:0005524">
    <property type="term" value="F:ATP binding"/>
    <property type="evidence" value="ECO:0007669"/>
    <property type="project" value="UniProtKB-UniRule"/>
</dbReference>
<feature type="domain" description="Kinesin motor" evidence="19">
    <location>
        <begin position="4"/>
        <end position="318"/>
    </location>
</feature>
<sequence>MAESVRVIVRCRPLNERELQLNSKVCVEMDEALGQCALIDGTNPPKLFTFDSVYYLDATAEQIYNDIVYPLVENVIEGYNGTVFAYGQTGSGKTYSMQGDPQVPVQRGIIPRAFEHIFESIATTEHTKFLVHVSYLEIYNEEIRDLLGDNKKKLEVKEHPEQGVYIAGLGMHICHNVAGFNSRHVGATLMNKDSSRSHSIFTVYVEALSKSGHIRMGKLNLVDLAGSERQAKTGATGERFKEATKINLSLSALGNVISALVDGRSTHIPYRDSKLTRLLQDSLGGNTKTVMIACISPSDNNFDESLSTLRYANRAKNIRNKPRINEDPKDALLREYQAEIERLKRLVQQPPEKPVVHASDEFERERNKLRAEFEIAMRELRSSYENEQKNKEKLQTDLAKLRKEYEKASEEIELAKSKEQSAESAKKRIKQLEQQLVGGEQAGNEALKQKRVRKIKEAETKMQRLAEALEMHKDKEDPLLHVYQNTQEKLDALVKEYNKERLKVQSMEKELEDLSNEFELDRLDYLETIRRQDQQLKLFQQILENTAAIRKESNYANLERVKREAIWDEEGERWTLPELSIRQQALPNSVSPAISSELNGSGSDSMASKYSDSPIEDSESKLKKRLDESMDNDFVQKFFKPITRQNILDKYNPEKHKMMAEQRKNQIFSWKAEMLPRNFRYLQLNFLSLTAILLISILFCVNAQEDECQVCEDVLKDVMDRVDSSGENVNDELVRKNLLDYCYEIYNKRDSKNSDEERKDKMCFYIGAHKDSSASMIGDAVKTLAYKKPPLKVCKDLKTKDAQICSLKYDKPIDWDSLDLDKMRVGQLRELLRKLGDSCKGCVEKVDFVQRIRELMPKKEAKEEL</sequence>
<dbReference type="PANTHER" id="PTHR47969:SF21">
    <property type="entry name" value="KINESIN-LIKE PROTEIN"/>
    <property type="match status" value="1"/>
</dbReference>
<evidence type="ECO:0000256" key="15">
    <source>
        <dbReference type="PROSITE-ProRule" id="PRU00283"/>
    </source>
</evidence>
<dbReference type="PROSITE" id="PS00411">
    <property type="entry name" value="KINESIN_MOTOR_1"/>
    <property type="match status" value="1"/>
</dbReference>
<evidence type="ECO:0000256" key="16">
    <source>
        <dbReference type="RuleBase" id="RU000394"/>
    </source>
</evidence>
<dbReference type="PANTHER" id="PTHR47969">
    <property type="entry name" value="CHROMOSOME-ASSOCIATED KINESIN KIF4A-RELATED"/>
    <property type="match status" value="1"/>
</dbReference>
<dbReference type="GO" id="GO:0008017">
    <property type="term" value="F:microtubule binding"/>
    <property type="evidence" value="ECO:0007669"/>
    <property type="project" value="InterPro"/>
</dbReference>
<dbReference type="GO" id="GO:0005576">
    <property type="term" value="C:extracellular region"/>
    <property type="evidence" value="ECO:0007669"/>
    <property type="project" value="UniProtKB-SubCell"/>
</dbReference>
<evidence type="ECO:0000256" key="11">
    <source>
        <dbReference type="ARBA" id="ARBA00023054"/>
    </source>
</evidence>
<dbReference type="PRINTS" id="PR00380">
    <property type="entry name" value="KINESINHEAVY"/>
</dbReference>
<dbReference type="InterPro" id="IPR036961">
    <property type="entry name" value="Kinesin_motor_dom_sf"/>
</dbReference>
<keyword evidence="20" id="KW-1185">Reference proteome</keyword>
<evidence type="ECO:0000256" key="8">
    <source>
        <dbReference type="ARBA" id="ARBA00022729"/>
    </source>
</evidence>
<keyword evidence="5" id="KW-0963">Cytoplasm</keyword>
<dbReference type="InterPro" id="IPR036361">
    <property type="entry name" value="SAP_dom_sf"/>
</dbReference>
<keyword evidence="12" id="KW-1015">Disulfide bond</keyword>
<dbReference type="Pfam" id="PF00225">
    <property type="entry name" value="Kinesin"/>
    <property type="match status" value="1"/>
</dbReference>
<reference evidence="21" key="1">
    <citation type="submission" date="2022-11" db="UniProtKB">
        <authorList>
            <consortium name="WormBaseParasite"/>
        </authorList>
    </citation>
    <scope>IDENTIFICATION</scope>
</reference>
<proteinExistence type="inferred from homology"/>
<dbReference type="Gene3D" id="1.10.225.10">
    <property type="entry name" value="Saposin-like"/>
    <property type="match status" value="1"/>
</dbReference>
<dbReference type="InterPro" id="IPR019345">
    <property type="entry name" value="ARMET_C"/>
</dbReference>
<dbReference type="Pfam" id="PF10208">
    <property type="entry name" value="ARMET_C"/>
    <property type="match status" value="1"/>
</dbReference>
<dbReference type="InterPro" id="IPR045332">
    <property type="entry name" value="ARMET_N"/>
</dbReference>
<evidence type="ECO:0000256" key="3">
    <source>
        <dbReference type="ARBA" id="ARBA00004613"/>
    </source>
</evidence>
<evidence type="ECO:0000256" key="12">
    <source>
        <dbReference type="ARBA" id="ARBA00023157"/>
    </source>
</evidence>
<dbReference type="Proteomes" id="UP000887561">
    <property type="component" value="Unplaced"/>
</dbReference>
<evidence type="ECO:0000256" key="1">
    <source>
        <dbReference type="ARBA" id="ARBA00004138"/>
    </source>
</evidence>
<accession>A0A915LUH0</accession>
<evidence type="ECO:0000256" key="17">
    <source>
        <dbReference type="SAM" id="Coils"/>
    </source>
</evidence>
<evidence type="ECO:0000256" key="9">
    <source>
        <dbReference type="ARBA" id="ARBA00022741"/>
    </source>
</evidence>
<keyword evidence="7 16" id="KW-0493">Microtubule</keyword>
<feature type="binding site" evidence="15">
    <location>
        <begin position="87"/>
        <end position="94"/>
    </location>
    <ligand>
        <name>ATP</name>
        <dbReference type="ChEBI" id="CHEBI:30616"/>
    </ligand>
</feature>
<evidence type="ECO:0000256" key="13">
    <source>
        <dbReference type="ARBA" id="ARBA00023175"/>
    </source>
</evidence>
<evidence type="ECO:0000256" key="4">
    <source>
        <dbReference type="ARBA" id="ARBA00005617"/>
    </source>
</evidence>
<feature type="region of interest" description="Disordered" evidence="18">
    <location>
        <begin position="592"/>
        <end position="618"/>
    </location>
</feature>
<dbReference type="WBParaSite" id="scaffold1699_cov236.g3483">
    <property type="protein sequence ID" value="scaffold1699_cov236.g3483"/>
    <property type="gene ID" value="scaffold1699_cov236.g3483"/>
</dbReference>
<dbReference type="GO" id="GO:0005929">
    <property type="term" value="C:cilium"/>
    <property type="evidence" value="ECO:0007669"/>
    <property type="project" value="UniProtKB-SubCell"/>
</dbReference>
<protein>
    <recommendedName>
        <fullName evidence="16">Kinesin-like protein</fullName>
    </recommendedName>
</protein>
<evidence type="ECO:0000313" key="21">
    <source>
        <dbReference type="WBParaSite" id="scaffold1699_cov236.g3483"/>
    </source>
</evidence>
<evidence type="ECO:0000256" key="2">
    <source>
        <dbReference type="ARBA" id="ARBA00004245"/>
    </source>
</evidence>
<dbReference type="GO" id="GO:0003777">
    <property type="term" value="F:microtubule motor activity"/>
    <property type="evidence" value="ECO:0007669"/>
    <property type="project" value="InterPro"/>
</dbReference>
<comment type="similarity">
    <text evidence="15 16">Belongs to the TRAFAC class myosin-kinesin ATPase superfamily. Kinesin family.</text>
</comment>
<dbReference type="AlphaFoldDB" id="A0A915LUH0"/>
<organism evidence="20 21">
    <name type="scientific">Meloidogyne javanica</name>
    <name type="common">Root-knot nematode worm</name>
    <dbReference type="NCBI Taxonomy" id="6303"/>
    <lineage>
        <taxon>Eukaryota</taxon>
        <taxon>Metazoa</taxon>
        <taxon>Ecdysozoa</taxon>
        <taxon>Nematoda</taxon>
        <taxon>Chromadorea</taxon>
        <taxon>Rhabditida</taxon>
        <taxon>Tylenchina</taxon>
        <taxon>Tylenchomorpha</taxon>
        <taxon>Tylenchoidea</taxon>
        <taxon>Meloidogynidae</taxon>
        <taxon>Meloidogyninae</taxon>
        <taxon>Meloidogyne</taxon>
        <taxon>Meloidogyne incognita group</taxon>
    </lineage>
</organism>
<dbReference type="Gene3D" id="3.40.850.10">
    <property type="entry name" value="Kinesin motor domain"/>
    <property type="match status" value="1"/>
</dbReference>
<dbReference type="PROSITE" id="PS50067">
    <property type="entry name" value="KINESIN_MOTOR_2"/>
    <property type="match status" value="1"/>
</dbReference>
<dbReference type="InterPro" id="IPR027640">
    <property type="entry name" value="Kinesin-like_fam"/>
</dbReference>
<name>A0A915LUH0_MELJA</name>
<dbReference type="GO" id="GO:0007018">
    <property type="term" value="P:microtubule-based movement"/>
    <property type="evidence" value="ECO:0007669"/>
    <property type="project" value="InterPro"/>
</dbReference>
<dbReference type="SUPFAM" id="SSF68906">
    <property type="entry name" value="SAP domain"/>
    <property type="match status" value="1"/>
</dbReference>
<feature type="coiled-coil region" evidence="17">
    <location>
        <begin position="329"/>
        <end position="524"/>
    </location>
</feature>
<dbReference type="SUPFAM" id="SSF52540">
    <property type="entry name" value="P-loop containing nucleoside triphosphate hydrolases"/>
    <property type="match status" value="1"/>
</dbReference>
<dbReference type="GO" id="GO:0005874">
    <property type="term" value="C:microtubule"/>
    <property type="evidence" value="ECO:0007669"/>
    <property type="project" value="UniProtKB-KW"/>
</dbReference>
<evidence type="ECO:0000256" key="7">
    <source>
        <dbReference type="ARBA" id="ARBA00022701"/>
    </source>
</evidence>
<dbReference type="Gene3D" id="1.10.720.30">
    <property type="entry name" value="SAP domain"/>
    <property type="match status" value="1"/>
</dbReference>
<comment type="similarity">
    <text evidence="4">Belongs to the ARMET family.</text>
</comment>
<evidence type="ECO:0000256" key="14">
    <source>
        <dbReference type="ARBA" id="ARBA00023212"/>
    </source>
</evidence>
<dbReference type="InterPro" id="IPR019821">
    <property type="entry name" value="Kinesin_motor_CS"/>
</dbReference>
<keyword evidence="11 17" id="KW-0175">Coiled coil</keyword>
<evidence type="ECO:0000259" key="19">
    <source>
        <dbReference type="PROSITE" id="PS50067"/>
    </source>
</evidence>
<keyword evidence="9 15" id="KW-0547">Nucleotide-binding</keyword>
<feature type="compositionally biased region" description="Polar residues" evidence="18">
    <location>
        <begin position="592"/>
        <end position="611"/>
    </location>
</feature>
<comment type="subcellular location">
    <subcellularLocation>
        <location evidence="1">Cell projection</location>
        <location evidence="1">Cilium</location>
    </subcellularLocation>
    <subcellularLocation>
        <location evidence="2">Cytoplasm</location>
        <location evidence="2">Cytoskeleton</location>
    </subcellularLocation>
    <subcellularLocation>
        <location evidence="3">Secreted</location>
    </subcellularLocation>
</comment>
<keyword evidence="13 15" id="KW-0505">Motor protein</keyword>
<evidence type="ECO:0000313" key="20">
    <source>
        <dbReference type="Proteomes" id="UP000887561"/>
    </source>
</evidence>
<dbReference type="InterPro" id="IPR027417">
    <property type="entry name" value="P-loop_NTPase"/>
</dbReference>
<dbReference type="Pfam" id="PF20145">
    <property type="entry name" value="ARMET_N"/>
    <property type="match status" value="1"/>
</dbReference>